<evidence type="ECO:0000313" key="8">
    <source>
        <dbReference type="Proteomes" id="UP000295678"/>
    </source>
</evidence>
<dbReference type="Pfam" id="PF01810">
    <property type="entry name" value="LysE"/>
    <property type="match status" value="1"/>
</dbReference>
<evidence type="ECO:0000256" key="4">
    <source>
        <dbReference type="ARBA" id="ARBA00022989"/>
    </source>
</evidence>
<feature type="transmembrane region" description="Helical" evidence="6">
    <location>
        <begin position="189"/>
        <end position="210"/>
    </location>
</feature>
<keyword evidence="3 6" id="KW-0812">Transmembrane</keyword>
<dbReference type="PANTHER" id="PTHR30086:SF20">
    <property type="entry name" value="ARGININE EXPORTER PROTEIN ARGO-RELATED"/>
    <property type="match status" value="1"/>
</dbReference>
<reference evidence="7 8" key="1">
    <citation type="submission" date="2019-03" db="EMBL/GenBank/DDBJ databases">
        <title>Genomic Encyclopedia of Type Strains, Phase IV (KMG-IV): sequencing the most valuable type-strain genomes for metagenomic binning, comparative biology and taxonomic classification.</title>
        <authorList>
            <person name="Goeker M."/>
        </authorList>
    </citation>
    <scope>NUCLEOTIDE SEQUENCE [LARGE SCALE GENOMIC DNA]</scope>
    <source>
        <strain evidence="7 8">DSM 19345</strain>
    </source>
</reference>
<dbReference type="Proteomes" id="UP000295678">
    <property type="component" value="Unassembled WGS sequence"/>
</dbReference>
<dbReference type="GO" id="GO:0005886">
    <property type="term" value="C:plasma membrane"/>
    <property type="evidence" value="ECO:0007669"/>
    <property type="project" value="UniProtKB-SubCell"/>
</dbReference>
<dbReference type="EMBL" id="SMAK01000010">
    <property type="protein sequence ID" value="TCT07259.1"/>
    <property type="molecule type" value="Genomic_DNA"/>
</dbReference>
<evidence type="ECO:0000256" key="1">
    <source>
        <dbReference type="ARBA" id="ARBA00004651"/>
    </source>
</evidence>
<dbReference type="OrthoDB" id="7874789at2"/>
<dbReference type="InterPro" id="IPR001123">
    <property type="entry name" value="LeuE-type"/>
</dbReference>
<dbReference type="GO" id="GO:0015171">
    <property type="term" value="F:amino acid transmembrane transporter activity"/>
    <property type="evidence" value="ECO:0007669"/>
    <property type="project" value="TreeGrafter"/>
</dbReference>
<comment type="subcellular location">
    <subcellularLocation>
        <location evidence="1">Cell membrane</location>
        <topology evidence="1">Multi-pass membrane protein</topology>
    </subcellularLocation>
</comment>
<feature type="transmembrane region" description="Helical" evidence="6">
    <location>
        <begin position="40"/>
        <end position="66"/>
    </location>
</feature>
<accession>A0A4R3M4S0</accession>
<dbReference type="PANTHER" id="PTHR30086">
    <property type="entry name" value="ARGININE EXPORTER PROTEIN ARGO"/>
    <property type="match status" value="1"/>
</dbReference>
<organism evidence="7 8">
    <name type="scientific">Tepidamorphus gemmatus</name>
    <dbReference type="NCBI Taxonomy" id="747076"/>
    <lineage>
        <taxon>Bacteria</taxon>
        <taxon>Pseudomonadati</taxon>
        <taxon>Pseudomonadota</taxon>
        <taxon>Alphaproteobacteria</taxon>
        <taxon>Hyphomicrobiales</taxon>
        <taxon>Tepidamorphaceae</taxon>
        <taxon>Tepidamorphus</taxon>
    </lineage>
</organism>
<gene>
    <name evidence="7" type="ORF">EDC22_110106</name>
</gene>
<dbReference type="AlphaFoldDB" id="A0A4R3M4S0"/>
<evidence type="ECO:0000256" key="5">
    <source>
        <dbReference type="ARBA" id="ARBA00023136"/>
    </source>
</evidence>
<sequence length="215" mass="22054">MPDLAIIPIGIFIGIVVSAPVGPVNILCIGRALRYGFVPAVMAGMGAVIGDGVLASIAGFGIAAIAEAIEHHAHLIQLVGGVILVLYGVRVMMLTPRTAEVPGQHVAESAVRIVPTTFLITVTNPGAILGFLAIFGALVGDDLLPEGDYAAAGLLVVSVCGGALLWWIGLSAVVARIRHLLGEATLRRINIVSGVLLAAFGALLLCRLGYDLLGV</sequence>
<keyword evidence="2" id="KW-1003">Cell membrane</keyword>
<protein>
    <submittedName>
        <fullName evidence="7">Threonine/homoserine/homoserine lactone efflux protein</fullName>
    </submittedName>
</protein>
<evidence type="ECO:0000256" key="2">
    <source>
        <dbReference type="ARBA" id="ARBA00022475"/>
    </source>
</evidence>
<dbReference type="RefSeq" id="WP_132807467.1">
    <property type="nucleotide sequence ID" value="NZ_SMAK01000010.1"/>
</dbReference>
<evidence type="ECO:0000256" key="6">
    <source>
        <dbReference type="SAM" id="Phobius"/>
    </source>
</evidence>
<comment type="caution">
    <text evidence="7">The sequence shown here is derived from an EMBL/GenBank/DDBJ whole genome shotgun (WGS) entry which is preliminary data.</text>
</comment>
<feature type="transmembrane region" description="Helical" evidence="6">
    <location>
        <begin position="72"/>
        <end position="92"/>
    </location>
</feature>
<proteinExistence type="predicted"/>
<keyword evidence="4 6" id="KW-1133">Transmembrane helix</keyword>
<evidence type="ECO:0000313" key="7">
    <source>
        <dbReference type="EMBL" id="TCT07259.1"/>
    </source>
</evidence>
<keyword evidence="8" id="KW-1185">Reference proteome</keyword>
<feature type="transmembrane region" description="Helical" evidence="6">
    <location>
        <begin position="6"/>
        <end position="28"/>
    </location>
</feature>
<evidence type="ECO:0000256" key="3">
    <source>
        <dbReference type="ARBA" id="ARBA00022692"/>
    </source>
</evidence>
<name>A0A4R3M4S0_9HYPH</name>
<keyword evidence="5 6" id="KW-0472">Membrane</keyword>
<feature type="transmembrane region" description="Helical" evidence="6">
    <location>
        <begin position="151"/>
        <end position="177"/>
    </location>
</feature>
<feature type="transmembrane region" description="Helical" evidence="6">
    <location>
        <begin position="113"/>
        <end position="139"/>
    </location>
</feature>